<sequence length="123" mass="14284">MVKLFESEIKIMEVLWEKGNLKATDIVREMVKRTNWNKNTTYTVIKKCISKGAIRRDEPGFVCVPLVKKAEIQEYETNELIGRMFGGSISNFISSFFVHSHLSDKEIEEIEAMIKQHKSEETK</sequence>
<keyword evidence="2" id="KW-1185">Reference proteome</keyword>
<reference evidence="1" key="1">
    <citation type="submission" date="2019-04" db="EMBL/GenBank/DDBJ databases">
        <title>Microbes associate with the intestines of laboratory mice.</title>
        <authorList>
            <person name="Navarre W."/>
            <person name="Wong E."/>
            <person name="Huang K."/>
            <person name="Tropini C."/>
            <person name="Ng K."/>
            <person name="Yu B."/>
        </authorList>
    </citation>
    <scope>NUCLEOTIDE SEQUENCE</scope>
    <source>
        <strain evidence="1">NM72_1-8</strain>
    </source>
</reference>
<dbReference type="Proteomes" id="UP000307720">
    <property type="component" value="Unassembled WGS sequence"/>
</dbReference>
<proteinExistence type="predicted"/>
<evidence type="ECO:0000313" key="1">
    <source>
        <dbReference type="EMBL" id="TGX99098.1"/>
    </source>
</evidence>
<name>A0AC61R0M8_9FIRM</name>
<dbReference type="EMBL" id="SRZB01000010">
    <property type="protein sequence ID" value="TGX99098.1"/>
    <property type="molecule type" value="Genomic_DNA"/>
</dbReference>
<comment type="caution">
    <text evidence="1">The sequence shown here is derived from an EMBL/GenBank/DDBJ whole genome shotgun (WGS) entry which is preliminary data.</text>
</comment>
<gene>
    <name evidence="1" type="ORF">E5357_06630</name>
</gene>
<accession>A0AC61R0M8</accession>
<evidence type="ECO:0000313" key="2">
    <source>
        <dbReference type="Proteomes" id="UP000307720"/>
    </source>
</evidence>
<protein>
    <submittedName>
        <fullName evidence="1">BlaI/MecI/CopY family transcriptional regulator</fullName>
    </submittedName>
</protein>
<organism evidence="1 2">
    <name type="scientific">Hominisplanchenecus murintestinalis</name>
    <dbReference type="NCBI Taxonomy" id="2941517"/>
    <lineage>
        <taxon>Bacteria</taxon>
        <taxon>Bacillati</taxon>
        <taxon>Bacillota</taxon>
        <taxon>Clostridia</taxon>
        <taxon>Lachnospirales</taxon>
        <taxon>Lachnospiraceae</taxon>
        <taxon>Hominisplanchenecus</taxon>
    </lineage>
</organism>